<evidence type="ECO:0000313" key="2">
    <source>
        <dbReference type="EMBL" id="ABQ03555.1"/>
    </source>
</evidence>
<keyword evidence="3" id="KW-1185">Reference proteome</keyword>
<feature type="domain" description="Immunity MXAN-0049 protein" evidence="1">
    <location>
        <begin position="62"/>
        <end position="182"/>
    </location>
</feature>
<dbReference type="AlphaFoldDB" id="A5FML9"/>
<dbReference type="EMBL" id="CP000685">
    <property type="protein sequence ID" value="ABQ03555.1"/>
    <property type="molecule type" value="Genomic_DNA"/>
</dbReference>
<dbReference type="RefSeq" id="WP_012022611.1">
    <property type="nucleotide sequence ID" value="NC_009441.1"/>
</dbReference>
<gene>
    <name evidence="2" type="ordered locus">Fjoh_0520</name>
</gene>
<proteinExistence type="predicted"/>
<dbReference type="KEGG" id="fjo:Fjoh_0520"/>
<dbReference type="Proteomes" id="UP000006694">
    <property type="component" value="Chromosome"/>
</dbReference>
<accession>A5FML9</accession>
<dbReference type="OrthoDB" id="1148479at2"/>
<dbReference type="eggNOG" id="ENOG5033M12">
    <property type="taxonomic scope" value="Bacteria"/>
</dbReference>
<dbReference type="InterPro" id="IPR012433">
    <property type="entry name" value="Imm11"/>
</dbReference>
<dbReference type="STRING" id="376686.Fjoh_0520"/>
<dbReference type="HOGENOM" id="CLU_125835_0_0_10"/>
<organism evidence="2 3">
    <name type="scientific">Flavobacterium johnsoniae (strain ATCC 17061 / DSM 2064 / JCM 8514 / BCRC 14874 / CCUG 350202 / NBRC 14942 / NCIMB 11054 / UW101)</name>
    <name type="common">Cytophaga johnsonae</name>
    <dbReference type="NCBI Taxonomy" id="376686"/>
    <lineage>
        <taxon>Bacteria</taxon>
        <taxon>Pseudomonadati</taxon>
        <taxon>Bacteroidota</taxon>
        <taxon>Flavobacteriia</taxon>
        <taxon>Flavobacteriales</taxon>
        <taxon>Flavobacteriaceae</taxon>
        <taxon>Flavobacterium</taxon>
    </lineage>
</organism>
<evidence type="ECO:0000313" key="3">
    <source>
        <dbReference type="Proteomes" id="UP000006694"/>
    </source>
</evidence>
<protein>
    <recommendedName>
        <fullName evidence="1">Immunity MXAN-0049 protein domain-containing protein</fullName>
    </recommendedName>
</protein>
<name>A5FML9_FLAJ1</name>
<reference evidence="2 3" key="1">
    <citation type="journal article" date="2009" name="Appl. Environ. Microbiol.">
        <title>Novel features of the polysaccharide-digesting gliding bacterium Flavobacterium johnsoniae as revealed by genome sequence analysis.</title>
        <authorList>
            <person name="McBride M.J."/>
            <person name="Xie G."/>
            <person name="Martens E.C."/>
            <person name="Lapidus A."/>
            <person name="Henrissat B."/>
            <person name="Rhodes R.G."/>
            <person name="Goltsman E."/>
            <person name="Wang W."/>
            <person name="Xu J."/>
            <person name="Hunnicutt D.W."/>
            <person name="Staroscik A.M."/>
            <person name="Hoover T.R."/>
            <person name="Cheng Y.Q."/>
            <person name="Stein J.L."/>
        </authorList>
    </citation>
    <scope>NUCLEOTIDE SEQUENCE [LARGE SCALE GENOMIC DNA]</scope>
    <source>
        <strain evidence="3">ATCC 17061 / DSM 2064 / JCM 8514 / BCRC 14874 / CCUG 350202 / NBRC 14942 / NCIMB 11054 / UW101</strain>
    </source>
</reference>
<dbReference type="GeneID" id="31763392"/>
<sequence length="188" mass="21967">MNITKLWKMNIYKIGSDYENYRFLLPHNDDGLVSTDGTSLIKEWKPCDYTLFKDPRKKTDKRKTDFKASCYYPGVLIIEKSCKDIFTKLSENSIEYLEINTPELINFFYVANIIKSVNTIEYEGLSQENLINSFKNGTIRFKLENIGNKDFFRDKKFSSFYFCTQKFINTINEANITGLRFTIAGIAL</sequence>
<evidence type="ECO:0000259" key="1">
    <source>
        <dbReference type="Pfam" id="PF07791"/>
    </source>
</evidence>
<dbReference type="Pfam" id="PF07791">
    <property type="entry name" value="Imm11"/>
    <property type="match status" value="1"/>
</dbReference>